<name>A0AAE7DP30_AERME</name>
<gene>
    <name evidence="2" type="ORF">E4186_07360</name>
</gene>
<dbReference type="CDD" id="cd09176">
    <property type="entry name" value="PLDc_unchar6"/>
    <property type="match status" value="1"/>
</dbReference>
<sequence>MKLFDAFTEKGYHTSLISTFSLDFDAFESIVLARLREAGSNNNILIADARMLSQALGEEGSPPRFAGRRYSVAGVLPEGVFHSKLVVQLGKKAGRLLVASANMTAAGLAGNLEAVGEVTAGDDNPRAAALLRAAFDYLVRFLPEDSVSRRQANWALQRTPWLPPSVPGDASTIFEDGTTLALLCSGPGSGIGARFMERVGARRVTRLIAISPYWDSTLRALGELRSTLQPEQTSVVIQPKTEQFPGSHWPKDATVQAHDARAIRGVVAGRFVHAKVLIAQTLEADCVLFGSANCTVAALGIAGVAGINEEACLYRELAPGEALSLLGLADVLQAPASFDVQALNVTPIPELPMDVLVRQLPGRMELSGSVLKWWPPAGVAVAEARIFLFDSLRAPIDAQPVRIGQEQSPVRFHFEAIKTPHFARVVATDFESSLMVIAAEAAIQEAQRRQAGRAIEKHLAFLDDDSAEEGLWLLESIKELARLESEQHAPPERIRSHETPGKVRDSSPAGVILTFDEFMKGRATHEMPQGRSSSHLSATHQESVRSFLNALIGSRASFLEEEAEFDAAHLSNPDVEEPDDDPGSGQAPAPRTTKEDEADKAQLRLQRQYVKDTQKDYKEKVESFLKAMQATAAAGELCAVDRLRLRAFLMAVLGAGSLKTRLLPTESGAVVSRRQVLPSMGDESWQRLVGRMLYEFFNKGASPLVTRFKNEEADTTVAEDVVECWATCCWAVCAIRVAVSDEHTLGVDLEKTRLMAQRVYLFSWLVLGAEFDEGIETMFARLTRRYATRLGVDELALTQEHLRLREQALHVRRSFDSKIMPPMASHEAREGSLES</sequence>
<feature type="region of interest" description="Disordered" evidence="1">
    <location>
        <begin position="484"/>
        <end position="507"/>
    </location>
</feature>
<evidence type="ECO:0000313" key="3">
    <source>
        <dbReference type="Proteomes" id="UP000502006"/>
    </source>
</evidence>
<dbReference type="AlphaFoldDB" id="A0AAE7DP30"/>
<accession>A0AAE7DP30</accession>
<dbReference type="Gene3D" id="3.30.870.10">
    <property type="entry name" value="Endonuclease Chain A"/>
    <property type="match status" value="1"/>
</dbReference>
<protein>
    <recommendedName>
        <fullName evidence="4">Phospholipase D-like domain-containing protein</fullName>
    </recommendedName>
</protein>
<reference evidence="2 3" key="1">
    <citation type="submission" date="2019-03" db="EMBL/GenBank/DDBJ databases">
        <title>Novel transposon Tn6433 accelerates the dissemination of tet(E) in Aeromonas from aerobic biofilm under oxytetracycline stress.</title>
        <authorList>
            <person name="Shi Y."/>
            <person name="Tian Z."/>
            <person name="Zhang Y."/>
            <person name="Zhang H."/>
            <person name="Yang M."/>
        </authorList>
    </citation>
    <scope>NUCLEOTIDE SEQUENCE [LARGE SCALE GENOMIC DNA]</scope>
    <source>
        <strain evidence="2 3">T5-8</strain>
    </source>
</reference>
<feature type="compositionally biased region" description="Basic and acidic residues" evidence="1">
    <location>
        <begin position="484"/>
        <end position="505"/>
    </location>
</feature>
<organism evidence="2 3">
    <name type="scientific">Aeromonas media</name>
    <dbReference type="NCBI Taxonomy" id="651"/>
    <lineage>
        <taxon>Bacteria</taxon>
        <taxon>Pseudomonadati</taxon>
        <taxon>Pseudomonadota</taxon>
        <taxon>Gammaproteobacteria</taxon>
        <taxon>Aeromonadales</taxon>
        <taxon>Aeromonadaceae</taxon>
        <taxon>Aeromonas</taxon>
    </lineage>
</organism>
<evidence type="ECO:0000256" key="1">
    <source>
        <dbReference type="SAM" id="MobiDB-lite"/>
    </source>
</evidence>
<evidence type="ECO:0000313" key="2">
    <source>
        <dbReference type="EMBL" id="QJT30029.1"/>
    </source>
</evidence>
<dbReference type="EMBL" id="CP038444">
    <property type="protein sequence ID" value="QJT30029.1"/>
    <property type="molecule type" value="Genomic_DNA"/>
</dbReference>
<dbReference type="Proteomes" id="UP000502006">
    <property type="component" value="Chromosome"/>
</dbReference>
<feature type="compositionally biased region" description="Basic and acidic residues" evidence="1">
    <location>
        <begin position="592"/>
        <end position="601"/>
    </location>
</feature>
<dbReference type="InterPro" id="IPR059166">
    <property type="entry name" value="PLD-like_cat"/>
</dbReference>
<proteinExistence type="predicted"/>
<feature type="region of interest" description="Disordered" evidence="1">
    <location>
        <begin position="571"/>
        <end position="601"/>
    </location>
</feature>
<evidence type="ECO:0008006" key="4">
    <source>
        <dbReference type="Google" id="ProtNLM"/>
    </source>
</evidence>
<dbReference type="RefSeq" id="WP_171268794.1">
    <property type="nucleotide sequence ID" value="NZ_CP038444.1"/>
</dbReference>